<protein>
    <submittedName>
        <fullName evidence="3">DUF3060 domain-containing protein</fullName>
    </submittedName>
</protein>
<evidence type="ECO:0000313" key="4">
    <source>
        <dbReference type="Proteomes" id="UP000501387"/>
    </source>
</evidence>
<name>A0A6G8FLE3_9MICO</name>
<feature type="compositionally biased region" description="Polar residues" evidence="1">
    <location>
        <begin position="44"/>
        <end position="53"/>
    </location>
</feature>
<evidence type="ECO:0000256" key="2">
    <source>
        <dbReference type="SAM" id="SignalP"/>
    </source>
</evidence>
<gene>
    <name evidence="3" type="ORF">G7067_13425</name>
</gene>
<dbReference type="RefSeq" id="WP_166325373.1">
    <property type="nucleotide sequence ID" value="NZ_CP049934.1"/>
</dbReference>
<dbReference type="KEGG" id="lins:G7067_13425"/>
<sequence length="175" mass="17163">MPVSAASTPLRALIALATLTAAVSLVGCSVDAKPETPAPKPATSDSPSSNTQKETVDENSDSNSSDSDTSASGLRADYLDAVTRTEDCASGSVSIGSSGEVVQIQGSCASVTVSGDGSVVLADDVDSLTVSGTGAVVITKKLGAVTASGIGNVVSWTNGSPTISDSGTGNVIQPE</sequence>
<organism evidence="3 4">
    <name type="scientific">Leucobacter insecticola</name>
    <dbReference type="NCBI Taxonomy" id="2714934"/>
    <lineage>
        <taxon>Bacteria</taxon>
        <taxon>Bacillati</taxon>
        <taxon>Actinomycetota</taxon>
        <taxon>Actinomycetes</taxon>
        <taxon>Micrococcales</taxon>
        <taxon>Microbacteriaceae</taxon>
        <taxon>Leucobacter</taxon>
    </lineage>
</organism>
<dbReference type="Proteomes" id="UP000501387">
    <property type="component" value="Chromosome"/>
</dbReference>
<evidence type="ECO:0000256" key="1">
    <source>
        <dbReference type="SAM" id="MobiDB-lite"/>
    </source>
</evidence>
<dbReference type="Pfam" id="PF11259">
    <property type="entry name" value="DUF3060"/>
    <property type="match status" value="1"/>
</dbReference>
<feature type="signal peptide" evidence="2">
    <location>
        <begin position="1"/>
        <end position="32"/>
    </location>
</feature>
<proteinExistence type="predicted"/>
<dbReference type="InterPro" id="IPR021417">
    <property type="entry name" value="DUF3060"/>
</dbReference>
<dbReference type="EMBL" id="CP049934">
    <property type="protein sequence ID" value="QIM17185.1"/>
    <property type="molecule type" value="Genomic_DNA"/>
</dbReference>
<keyword evidence="2" id="KW-0732">Signal</keyword>
<reference evidence="3 4" key="1">
    <citation type="submission" date="2020-03" db="EMBL/GenBank/DDBJ databases">
        <title>Leucobacter sp. nov., isolated from beetles.</title>
        <authorList>
            <person name="Hyun D.-W."/>
            <person name="Bae J.-W."/>
        </authorList>
    </citation>
    <scope>NUCLEOTIDE SEQUENCE [LARGE SCALE GENOMIC DNA]</scope>
    <source>
        <strain evidence="3 4">HDW9B</strain>
    </source>
</reference>
<accession>A0A6G8FLE3</accession>
<dbReference type="AlphaFoldDB" id="A0A6G8FLE3"/>
<evidence type="ECO:0000313" key="3">
    <source>
        <dbReference type="EMBL" id="QIM17185.1"/>
    </source>
</evidence>
<feature type="compositionally biased region" description="Low complexity" evidence="1">
    <location>
        <begin position="61"/>
        <end position="72"/>
    </location>
</feature>
<feature type="region of interest" description="Disordered" evidence="1">
    <location>
        <begin position="31"/>
        <end position="73"/>
    </location>
</feature>
<feature type="chain" id="PRO_5026156835" evidence="2">
    <location>
        <begin position="33"/>
        <end position="175"/>
    </location>
</feature>
<keyword evidence="4" id="KW-1185">Reference proteome</keyword>